<dbReference type="EMBL" id="FOGQ01000007">
    <property type="protein sequence ID" value="SES04322.1"/>
    <property type="molecule type" value="Genomic_DNA"/>
</dbReference>
<dbReference type="STRING" id="1121357.SAMN05661109_01654"/>
<dbReference type="AlphaFoldDB" id="A0A1H9U4S5"/>
<gene>
    <name evidence="1" type="ORF">SAMN05661109_01654</name>
</gene>
<organism evidence="1 2">
    <name type="scientific">Corynebacterium cystitidis DSM 20524</name>
    <dbReference type="NCBI Taxonomy" id="1121357"/>
    <lineage>
        <taxon>Bacteria</taxon>
        <taxon>Bacillati</taxon>
        <taxon>Actinomycetota</taxon>
        <taxon>Actinomycetes</taxon>
        <taxon>Mycobacteriales</taxon>
        <taxon>Corynebacteriaceae</taxon>
        <taxon>Corynebacterium</taxon>
    </lineage>
</organism>
<sequence length="78" mass="8926">MRKHYQGDDPDATHVATQFVEAPLDDFMTRLMAQELPFLDSHSRIKIYEVLAEHKAQGLPTITSQADLPAEIREMMDL</sequence>
<accession>A0A1H9U4S5</accession>
<reference evidence="2" key="1">
    <citation type="submission" date="2016-10" db="EMBL/GenBank/DDBJ databases">
        <authorList>
            <person name="Varghese N."/>
            <person name="Submissions S."/>
        </authorList>
    </citation>
    <scope>NUCLEOTIDE SEQUENCE [LARGE SCALE GENOMIC DNA]</scope>
    <source>
        <strain evidence="2">DSM 20524</strain>
    </source>
</reference>
<dbReference type="RefSeq" id="WP_092258904.1">
    <property type="nucleotide sequence ID" value="NZ_CP047199.1"/>
</dbReference>
<dbReference type="Proteomes" id="UP000198929">
    <property type="component" value="Unassembled WGS sequence"/>
</dbReference>
<name>A0A1H9U4S5_9CORY</name>
<protein>
    <submittedName>
        <fullName evidence="1">Uncharacterized protein</fullName>
    </submittedName>
</protein>
<proteinExistence type="predicted"/>
<keyword evidence="2" id="KW-1185">Reference proteome</keyword>
<evidence type="ECO:0000313" key="2">
    <source>
        <dbReference type="Proteomes" id="UP000198929"/>
    </source>
</evidence>
<evidence type="ECO:0000313" key="1">
    <source>
        <dbReference type="EMBL" id="SES04322.1"/>
    </source>
</evidence>